<comment type="caution">
    <text evidence="13">The sequence shown here is derived from an EMBL/GenBank/DDBJ whole genome shotgun (WGS) entry which is preliminary data.</text>
</comment>
<reference evidence="14 16" key="2">
    <citation type="journal article" date="2015" name="Genome Announc.">
        <title>Expanding the biotechnology potential of lactobacilli through comparative genomics of 213 strains and associated genera.</title>
        <authorList>
            <person name="Sun Z."/>
            <person name="Harris H.M."/>
            <person name="McCann A."/>
            <person name="Guo C."/>
            <person name="Argimon S."/>
            <person name="Zhang W."/>
            <person name="Yang X."/>
            <person name="Jeffery I.B."/>
            <person name="Cooney J.C."/>
            <person name="Kagawa T.F."/>
            <person name="Liu W."/>
            <person name="Song Y."/>
            <person name="Salvetti E."/>
            <person name="Wrobel A."/>
            <person name="Rasinkangas P."/>
            <person name="Parkhill J."/>
            <person name="Rea M.C."/>
            <person name="O'Sullivan O."/>
            <person name="Ritari J."/>
            <person name="Douillard F.P."/>
            <person name="Paul Ross R."/>
            <person name="Yang R."/>
            <person name="Briner A.E."/>
            <person name="Felis G.E."/>
            <person name="de Vos W.M."/>
            <person name="Barrangou R."/>
            <person name="Klaenhammer T.R."/>
            <person name="Caufield P.W."/>
            <person name="Cui Y."/>
            <person name="Zhang H."/>
            <person name="O'Toole P.W."/>
        </authorList>
    </citation>
    <scope>NUCLEOTIDE SEQUENCE [LARGE SCALE GENOMIC DNA]</scope>
    <source>
        <strain evidence="14 16">DSM 16041</strain>
    </source>
</reference>
<evidence type="ECO:0000256" key="7">
    <source>
        <dbReference type="ARBA" id="ARBA00022857"/>
    </source>
</evidence>
<evidence type="ECO:0000256" key="9">
    <source>
        <dbReference type="ARBA" id="ARBA00023235"/>
    </source>
</evidence>
<feature type="binding site" evidence="11">
    <location>
        <position position="187"/>
    </location>
    <ligand>
        <name>FMN</name>
        <dbReference type="ChEBI" id="CHEBI:58210"/>
    </ligand>
</feature>
<dbReference type="InterPro" id="IPR011179">
    <property type="entry name" value="IPdP_isomerase"/>
</dbReference>
<dbReference type="PIRSF" id="PIRSF003314">
    <property type="entry name" value="IPP_isomerase"/>
    <property type="match status" value="1"/>
</dbReference>
<dbReference type="NCBIfam" id="TIGR02151">
    <property type="entry name" value="IPP_isom_2"/>
    <property type="match status" value="1"/>
</dbReference>
<keyword evidence="5 11" id="KW-0479">Metal-binding</keyword>
<feature type="binding site" evidence="11">
    <location>
        <position position="156"/>
    </location>
    <ligand>
        <name>substrate</name>
    </ligand>
</feature>
<comment type="catalytic activity">
    <reaction evidence="11">
        <text>isopentenyl diphosphate = dimethylallyl diphosphate</text>
        <dbReference type="Rhea" id="RHEA:23284"/>
        <dbReference type="ChEBI" id="CHEBI:57623"/>
        <dbReference type="ChEBI" id="CHEBI:128769"/>
        <dbReference type="EC" id="5.3.3.2"/>
    </reaction>
</comment>
<comment type="subunit">
    <text evidence="10 11">Homooctamer. Dimer of tetramers.</text>
</comment>
<dbReference type="OrthoDB" id="9795032at2"/>
<dbReference type="eggNOG" id="COG1304">
    <property type="taxonomic scope" value="Bacteria"/>
</dbReference>
<organism evidence="13 15">
    <name type="scientific">Limosilactobacillus antri DSM 16041</name>
    <dbReference type="NCBI Taxonomy" id="525309"/>
    <lineage>
        <taxon>Bacteria</taxon>
        <taxon>Bacillati</taxon>
        <taxon>Bacillota</taxon>
        <taxon>Bacilli</taxon>
        <taxon>Lactobacillales</taxon>
        <taxon>Lactobacillaceae</taxon>
        <taxon>Limosilactobacillus</taxon>
    </lineage>
</organism>
<dbReference type="GO" id="GO:0008299">
    <property type="term" value="P:isoprenoid biosynthetic process"/>
    <property type="evidence" value="ECO:0007669"/>
    <property type="project" value="UniProtKB-UniRule"/>
</dbReference>
<evidence type="ECO:0000313" key="13">
    <source>
        <dbReference type="EMBL" id="EEW53027.1"/>
    </source>
</evidence>
<dbReference type="GO" id="GO:0016491">
    <property type="term" value="F:oxidoreductase activity"/>
    <property type="evidence" value="ECO:0007669"/>
    <property type="project" value="InterPro"/>
</dbReference>
<feature type="binding site" evidence="11">
    <location>
        <position position="212"/>
    </location>
    <ligand>
        <name>FMN</name>
        <dbReference type="ChEBI" id="CHEBI:58210"/>
    </ligand>
</feature>
<keyword evidence="9 11" id="KW-0413">Isomerase</keyword>
<dbReference type="AlphaFoldDB" id="C8P8V6"/>
<evidence type="ECO:0000313" key="14">
    <source>
        <dbReference type="EMBL" id="KRK60456.1"/>
    </source>
</evidence>
<dbReference type="GO" id="GO:0004452">
    <property type="term" value="F:isopentenyl-diphosphate delta-isomerase activity"/>
    <property type="evidence" value="ECO:0007669"/>
    <property type="project" value="UniProtKB-UniRule"/>
</dbReference>
<comment type="cofactor">
    <cofactor evidence="11">
        <name>Mg(2+)</name>
        <dbReference type="ChEBI" id="CHEBI:18420"/>
    </cofactor>
</comment>
<dbReference type="PANTHER" id="PTHR43665">
    <property type="entry name" value="ISOPENTENYL-DIPHOSPHATE DELTA-ISOMERASE"/>
    <property type="match status" value="1"/>
</dbReference>
<feature type="domain" description="FMN-dependent dehydrogenase" evidence="12">
    <location>
        <begin position="154"/>
        <end position="325"/>
    </location>
</feature>
<evidence type="ECO:0000259" key="12">
    <source>
        <dbReference type="Pfam" id="PF01070"/>
    </source>
</evidence>
<evidence type="ECO:0000256" key="8">
    <source>
        <dbReference type="ARBA" id="ARBA00023229"/>
    </source>
</evidence>
<dbReference type="RefSeq" id="WP_007123296.1">
    <property type="nucleotide sequence ID" value="NZ_AZDK01000004.1"/>
</dbReference>
<dbReference type="Proteomes" id="UP000003675">
    <property type="component" value="Unassembled WGS sequence"/>
</dbReference>
<keyword evidence="16" id="KW-1185">Reference proteome</keyword>
<evidence type="ECO:0000313" key="15">
    <source>
        <dbReference type="Proteomes" id="UP000003675"/>
    </source>
</evidence>
<dbReference type="GO" id="GO:0005737">
    <property type="term" value="C:cytoplasm"/>
    <property type="evidence" value="ECO:0007669"/>
    <property type="project" value="UniProtKB-SubCell"/>
</dbReference>
<evidence type="ECO:0000256" key="2">
    <source>
        <dbReference type="ARBA" id="ARBA00022490"/>
    </source>
</evidence>
<dbReference type="Gene3D" id="3.20.20.70">
    <property type="entry name" value="Aldolase class I"/>
    <property type="match status" value="1"/>
</dbReference>
<evidence type="ECO:0000256" key="6">
    <source>
        <dbReference type="ARBA" id="ARBA00022842"/>
    </source>
</evidence>
<evidence type="ECO:0000256" key="3">
    <source>
        <dbReference type="ARBA" id="ARBA00022630"/>
    </source>
</evidence>
<dbReference type="GO" id="GO:0000287">
    <property type="term" value="F:magnesium ion binding"/>
    <property type="evidence" value="ECO:0007669"/>
    <property type="project" value="UniProtKB-UniRule"/>
</dbReference>
<evidence type="ECO:0000256" key="11">
    <source>
        <dbReference type="HAMAP-Rule" id="MF_00354"/>
    </source>
</evidence>
<dbReference type="EMBL" id="AZDK01000004">
    <property type="protein sequence ID" value="KRK60456.1"/>
    <property type="molecule type" value="Genomic_DNA"/>
</dbReference>
<dbReference type="Proteomes" id="UP000051883">
    <property type="component" value="Unassembled WGS sequence"/>
</dbReference>
<dbReference type="CDD" id="cd02811">
    <property type="entry name" value="IDI-2_FMN"/>
    <property type="match status" value="1"/>
</dbReference>
<comment type="function">
    <text evidence="11">Involved in the biosynthesis of isoprenoids. Catalyzes the 1,3-allylic rearrangement of the homoallylic substrate isopentenyl (IPP) to its allylic isomer, dimethylallyl diphosphate (DMAPP).</text>
</comment>
<protein>
    <recommendedName>
        <fullName evidence="11">Isopentenyl-diphosphate delta-isomerase</fullName>
        <shortName evidence="11">IPP isomerase</shortName>
        <ecNumber evidence="11">5.3.3.2</ecNumber>
    </recommendedName>
    <alternativeName>
        <fullName evidence="11">Isopentenyl diphosphate:dimethylallyl diphosphate isomerase</fullName>
    </alternativeName>
    <alternativeName>
        <fullName evidence="11">Isopentenyl pyrophosphate isomerase</fullName>
    </alternativeName>
    <alternativeName>
        <fullName evidence="11">Type 2 isopentenyl diphosphate isomerase</fullName>
        <shortName evidence="11">IDI-2</shortName>
    </alternativeName>
</protein>
<evidence type="ECO:0000313" key="16">
    <source>
        <dbReference type="Proteomes" id="UP000051883"/>
    </source>
</evidence>
<keyword evidence="4 11" id="KW-0288">FMN</keyword>
<keyword evidence="2 11" id="KW-0963">Cytoplasm</keyword>
<keyword evidence="3 11" id="KW-0285">Flavoprotein</keyword>
<dbReference type="EC" id="5.3.3.2" evidence="11"/>
<feature type="binding site" evidence="11">
    <location>
        <position position="157"/>
    </location>
    <ligand>
        <name>Mg(2+)</name>
        <dbReference type="ChEBI" id="CHEBI:18420"/>
    </ligand>
</feature>
<dbReference type="GO" id="GO:0070402">
    <property type="term" value="F:NADPH binding"/>
    <property type="evidence" value="ECO:0007669"/>
    <property type="project" value="UniProtKB-UniRule"/>
</dbReference>
<dbReference type="STRING" id="525309.HMPREF0494_1750"/>
<comment type="cofactor">
    <cofactor evidence="11">
        <name>NADPH</name>
        <dbReference type="ChEBI" id="CHEBI:57783"/>
    </cofactor>
</comment>
<gene>
    <name evidence="11 13" type="primary">fni</name>
    <name evidence="14" type="ORF">FC31_GL001528</name>
    <name evidence="13" type="ORF">HMPREF0494_1750</name>
</gene>
<feature type="binding site" evidence="11">
    <location>
        <begin position="8"/>
        <end position="9"/>
    </location>
    <ligand>
        <name>substrate</name>
    </ligand>
</feature>
<comment type="cofactor">
    <cofactor evidence="1 11">
        <name>FMN</name>
        <dbReference type="ChEBI" id="CHEBI:58210"/>
    </cofactor>
</comment>
<evidence type="ECO:0000256" key="10">
    <source>
        <dbReference type="ARBA" id="ARBA00025810"/>
    </source>
</evidence>
<comment type="caution">
    <text evidence="11">Lacks conserved residue(s) required for the propagation of feature annotation.</text>
</comment>
<evidence type="ECO:0000256" key="5">
    <source>
        <dbReference type="ARBA" id="ARBA00022723"/>
    </source>
</evidence>
<dbReference type="HOGENOM" id="CLU_065515_0_0_9"/>
<sequence>MESRQAQRKNEHLSLARKYYDQAHASHPFDQVRLVHTALPEMAVTDVDLKVPLAGQLQLSAPFYLEAMTGGSQTALTINRQLARLAAKHRLAMATGSVSIALKDPTARASFTVIREENPDGIVIANLSSGASLADARAAVELLDADALELHLNAAQELVMPEGDRRFFWLDNLRELAAALTVPVIVKEVGFGMNKTDVAKLAQAGVQAINVSGRGGTNFALIENRRNHGEDFSSLAQWGQTTPEALLEARAAKTGRPIIASGGISSPLDVIKAGALGASSCGVAGYFLNILQTAGPKALDQEIANWLAVLPRLLALQGVSRFADLPVMAAPVFAPELYSYAQQRHLL</sequence>
<feature type="binding site" evidence="11">
    <location>
        <position position="126"/>
    </location>
    <ligand>
        <name>FMN</name>
        <dbReference type="ChEBI" id="CHEBI:58210"/>
    </ligand>
</feature>
<dbReference type="EMBL" id="ACLL01000051">
    <property type="protein sequence ID" value="EEW53027.1"/>
    <property type="molecule type" value="Genomic_DNA"/>
</dbReference>
<evidence type="ECO:0000256" key="1">
    <source>
        <dbReference type="ARBA" id="ARBA00001917"/>
    </source>
</evidence>
<dbReference type="PATRIC" id="fig|525309.8.peg.1559"/>
<evidence type="ECO:0000256" key="4">
    <source>
        <dbReference type="ARBA" id="ARBA00022643"/>
    </source>
</evidence>
<feature type="binding site" evidence="11">
    <location>
        <begin position="67"/>
        <end position="69"/>
    </location>
    <ligand>
        <name>FMN</name>
        <dbReference type="ChEBI" id="CHEBI:58210"/>
    </ligand>
</feature>
<dbReference type="SUPFAM" id="SSF51395">
    <property type="entry name" value="FMN-linked oxidoreductases"/>
    <property type="match status" value="1"/>
</dbReference>
<dbReference type="HAMAP" id="MF_00354">
    <property type="entry name" value="Idi_2"/>
    <property type="match status" value="1"/>
</dbReference>
<keyword evidence="7 11" id="KW-0521">NADP</keyword>
<accession>C8P8V6</accession>
<dbReference type="PANTHER" id="PTHR43665:SF1">
    <property type="entry name" value="ISOPENTENYL-DIPHOSPHATE DELTA-ISOMERASE"/>
    <property type="match status" value="1"/>
</dbReference>
<name>C8P8V6_9LACO</name>
<reference evidence="13 15" key="1">
    <citation type="submission" date="2009-09" db="EMBL/GenBank/DDBJ databases">
        <authorList>
            <person name="Qin X."/>
            <person name="Bachman B."/>
            <person name="Battles P."/>
            <person name="Bell A."/>
            <person name="Bess C."/>
            <person name="Bickham C."/>
            <person name="Chaboub L."/>
            <person name="Chen D."/>
            <person name="Coyle M."/>
            <person name="Deiros D.R."/>
            <person name="Dinh H."/>
            <person name="Forbes L."/>
            <person name="Fowler G."/>
            <person name="Francisco L."/>
            <person name="Fu Q."/>
            <person name="Gubbala S."/>
            <person name="Hale W."/>
            <person name="Han Y."/>
            <person name="Hemphill L."/>
            <person name="Highlander S.K."/>
            <person name="Hirani K."/>
            <person name="Hogues M."/>
            <person name="Jackson L."/>
            <person name="Jakkamsetti A."/>
            <person name="Javaid M."/>
            <person name="Jiang H."/>
            <person name="Korchina V."/>
            <person name="Kovar C."/>
            <person name="Lara F."/>
            <person name="Lee S."/>
            <person name="Mata R."/>
            <person name="Mathew T."/>
            <person name="Moen C."/>
            <person name="Morales K."/>
            <person name="Munidasa M."/>
            <person name="Nazareth L."/>
            <person name="Ngo R."/>
            <person name="Nguyen L."/>
            <person name="Okwuonu G."/>
            <person name="Ongeri F."/>
            <person name="Patil S."/>
            <person name="Petrosino J."/>
            <person name="Pham C."/>
            <person name="Pham P."/>
            <person name="Pu L.-L."/>
            <person name="Puazo M."/>
            <person name="Raj R."/>
            <person name="Reid J."/>
            <person name="Rouhana J."/>
            <person name="Saada N."/>
            <person name="Shang Y."/>
            <person name="Simmons D."/>
            <person name="Thornton R."/>
            <person name="Warren J."/>
            <person name="Weissenberger G."/>
            <person name="Zhang J."/>
            <person name="Zhang L."/>
            <person name="Zhou C."/>
            <person name="Zhu D."/>
            <person name="Muzny D."/>
            <person name="Worley K."/>
            <person name="Gibbs R."/>
        </authorList>
    </citation>
    <scope>NUCLEOTIDE SEQUENCE [LARGE SCALE GENOMIC DNA]</scope>
    <source>
        <strain evidence="13 15">DSM 16041</strain>
    </source>
</reference>
<keyword evidence="8 11" id="KW-0414">Isoprene biosynthesis</keyword>
<dbReference type="InterPro" id="IPR013785">
    <property type="entry name" value="Aldolase_TIM"/>
</dbReference>
<proteinExistence type="inferred from homology"/>
<keyword evidence="6 11" id="KW-0460">Magnesium</keyword>
<feature type="binding site" evidence="11">
    <location>
        <begin position="284"/>
        <end position="285"/>
    </location>
    <ligand>
        <name>FMN</name>
        <dbReference type="ChEBI" id="CHEBI:58210"/>
    </ligand>
</feature>
<dbReference type="GO" id="GO:0010181">
    <property type="term" value="F:FMN binding"/>
    <property type="evidence" value="ECO:0007669"/>
    <property type="project" value="UniProtKB-UniRule"/>
</dbReference>
<comment type="subcellular location">
    <subcellularLocation>
        <location evidence="11">Cytoplasm</location>
    </subcellularLocation>
</comment>
<dbReference type="Pfam" id="PF01070">
    <property type="entry name" value="FMN_dh"/>
    <property type="match status" value="1"/>
</dbReference>
<dbReference type="InterPro" id="IPR000262">
    <property type="entry name" value="FMN-dep_DH"/>
</dbReference>
<feature type="binding site" evidence="11">
    <location>
        <position position="217"/>
    </location>
    <ligand>
        <name>FMN</name>
        <dbReference type="ChEBI" id="CHEBI:58210"/>
    </ligand>
</feature>
<comment type="similarity">
    <text evidence="11">Belongs to the IPP isomerase type 2 family.</text>
</comment>
<feature type="binding site" evidence="11">
    <location>
        <position position="97"/>
    </location>
    <ligand>
        <name>FMN</name>
        <dbReference type="ChEBI" id="CHEBI:58210"/>
    </ligand>
</feature>